<feature type="non-terminal residue" evidence="2">
    <location>
        <position position="1"/>
    </location>
</feature>
<dbReference type="EMBL" id="BLLF01000612">
    <property type="protein sequence ID" value="GFH13433.1"/>
    <property type="molecule type" value="Genomic_DNA"/>
</dbReference>
<gene>
    <name evidence="2" type="ORF">HaLaN_09319</name>
</gene>
<dbReference type="AlphaFoldDB" id="A0A699YTG2"/>
<keyword evidence="3" id="KW-1185">Reference proteome</keyword>
<protein>
    <submittedName>
        <fullName evidence="2">Uncharacterized protein</fullName>
    </submittedName>
</protein>
<keyword evidence="1" id="KW-0732">Signal</keyword>
<reference evidence="2 3" key="1">
    <citation type="submission" date="2020-02" db="EMBL/GenBank/DDBJ databases">
        <title>Draft genome sequence of Haematococcus lacustris strain NIES-144.</title>
        <authorList>
            <person name="Morimoto D."/>
            <person name="Nakagawa S."/>
            <person name="Yoshida T."/>
            <person name="Sawayama S."/>
        </authorList>
    </citation>
    <scope>NUCLEOTIDE SEQUENCE [LARGE SCALE GENOMIC DNA]</scope>
    <source>
        <strain evidence="2 3">NIES-144</strain>
    </source>
</reference>
<feature type="signal peptide" evidence="1">
    <location>
        <begin position="1"/>
        <end position="21"/>
    </location>
</feature>
<sequence>MLGHIMLHLVTGALVSGPGLYDEFDASRTSPQTRVTAVDNAAFPGVLAGL</sequence>
<evidence type="ECO:0000256" key="1">
    <source>
        <dbReference type="SAM" id="SignalP"/>
    </source>
</evidence>
<dbReference type="Proteomes" id="UP000485058">
    <property type="component" value="Unassembled WGS sequence"/>
</dbReference>
<proteinExistence type="predicted"/>
<evidence type="ECO:0000313" key="3">
    <source>
        <dbReference type="Proteomes" id="UP000485058"/>
    </source>
</evidence>
<name>A0A699YTG2_HAELA</name>
<accession>A0A699YTG2</accession>
<feature type="non-terminal residue" evidence="2">
    <location>
        <position position="50"/>
    </location>
</feature>
<comment type="caution">
    <text evidence="2">The sequence shown here is derived from an EMBL/GenBank/DDBJ whole genome shotgun (WGS) entry which is preliminary data.</text>
</comment>
<organism evidence="2 3">
    <name type="scientific">Haematococcus lacustris</name>
    <name type="common">Green alga</name>
    <name type="synonym">Haematococcus pluvialis</name>
    <dbReference type="NCBI Taxonomy" id="44745"/>
    <lineage>
        <taxon>Eukaryota</taxon>
        <taxon>Viridiplantae</taxon>
        <taxon>Chlorophyta</taxon>
        <taxon>core chlorophytes</taxon>
        <taxon>Chlorophyceae</taxon>
        <taxon>CS clade</taxon>
        <taxon>Chlamydomonadales</taxon>
        <taxon>Haematococcaceae</taxon>
        <taxon>Haematococcus</taxon>
    </lineage>
</organism>
<evidence type="ECO:0000313" key="2">
    <source>
        <dbReference type="EMBL" id="GFH13433.1"/>
    </source>
</evidence>
<feature type="chain" id="PRO_5025373947" evidence="1">
    <location>
        <begin position="22"/>
        <end position="50"/>
    </location>
</feature>